<dbReference type="EMBL" id="QLNT01000019">
    <property type="protein sequence ID" value="KAF3063428.1"/>
    <property type="molecule type" value="Genomic_DNA"/>
</dbReference>
<evidence type="ECO:0000313" key="2">
    <source>
        <dbReference type="Proteomes" id="UP000801864"/>
    </source>
</evidence>
<keyword evidence="2" id="KW-1185">Reference proteome</keyword>
<evidence type="ECO:0000313" key="1">
    <source>
        <dbReference type="EMBL" id="KAF3063428.1"/>
    </source>
</evidence>
<reference evidence="1 2" key="1">
    <citation type="submission" date="2018-06" db="EMBL/GenBank/DDBJ databases">
        <title>Genome analysis of cellulolytic fungus Trichoderma lentiforme CFAM-422.</title>
        <authorList>
            <person name="Steindorff A.S."/>
            <person name="Formighieri E.F."/>
            <person name="Midorikawa G.E.O."/>
            <person name="Tamietti M.S."/>
            <person name="Ramos E.Z."/>
            <person name="Silva A.S."/>
            <person name="Bon E.P.S."/>
            <person name="Mendes T.D."/>
            <person name="Damaso M.C.T."/>
            <person name="Favaro L.C.L."/>
        </authorList>
    </citation>
    <scope>NUCLEOTIDE SEQUENCE [LARGE SCALE GENOMIC DNA]</scope>
    <source>
        <strain evidence="1 2">CFAM-422</strain>
    </source>
</reference>
<protein>
    <submittedName>
        <fullName evidence="1">Uncharacterized protein</fullName>
    </submittedName>
</protein>
<comment type="caution">
    <text evidence="1">The sequence shown here is derived from an EMBL/GenBank/DDBJ whole genome shotgun (WGS) entry which is preliminary data.</text>
</comment>
<dbReference type="Proteomes" id="UP000801864">
    <property type="component" value="Unassembled WGS sequence"/>
</dbReference>
<sequence length="62" mass="7141">MVIRIYYTRFHNYFFCFDRQLVDGTSRANLLCGSGSELHVTTSAATLYSVLTKSFQPLRGWT</sequence>
<organism evidence="1 2">
    <name type="scientific">Trichoderma lentiforme</name>
    <dbReference type="NCBI Taxonomy" id="1567552"/>
    <lineage>
        <taxon>Eukaryota</taxon>
        <taxon>Fungi</taxon>
        <taxon>Dikarya</taxon>
        <taxon>Ascomycota</taxon>
        <taxon>Pezizomycotina</taxon>
        <taxon>Sordariomycetes</taxon>
        <taxon>Hypocreomycetidae</taxon>
        <taxon>Hypocreales</taxon>
        <taxon>Hypocreaceae</taxon>
        <taxon>Trichoderma</taxon>
    </lineage>
</organism>
<gene>
    <name evidence="1" type="ORF">CFAM422_009984</name>
</gene>
<accession>A0A9P5C8R7</accession>
<proteinExistence type="predicted"/>
<name>A0A9P5C8R7_9HYPO</name>
<dbReference type="AlphaFoldDB" id="A0A9P5C8R7"/>